<sequence length="40" mass="4797">MPILVKFVKSTQIRHISCLVRKKITEKKDLLFADYLIDYE</sequence>
<evidence type="ECO:0000313" key="1">
    <source>
        <dbReference type="EMBL" id="GAY77326.1"/>
    </source>
</evidence>
<accession>A0A4Y1ZDX0</accession>
<comment type="caution">
    <text evidence="1">The sequence shown here is derived from an EMBL/GenBank/DDBJ whole genome shotgun (WGS) entry which is preliminary data.</text>
</comment>
<dbReference type="EMBL" id="BEXB01000024">
    <property type="protein sequence ID" value="GAY77326.1"/>
    <property type="molecule type" value="Genomic_DNA"/>
</dbReference>
<name>A0A4Y1ZDX0_9BACL</name>
<reference evidence="1 2" key="1">
    <citation type="submission" date="2017-11" db="EMBL/GenBank/DDBJ databases">
        <title>Draft Genome Sequence of Sporolactobacillus inulinus NBRC 111894 Isolated from Koso, a Japanese Sugar-Vegetable Fermented Beverage.</title>
        <authorList>
            <person name="Chiou T.Y."/>
            <person name="Oshima K."/>
            <person name="Suda W."/>
            <person name="Hattori M."/>
            <person name="Takahashi T."/>
        </authorList>
    </citation>
    <scope>NUCLEOTIDE SEQUENCE [LARGE SCALE GENOMIC DNA]</scope>
    <source>
        <strain evidence="1 2">NBRC111894</strain>
    </source>
</reference>
<evidence type="ECO:0000313" key="2">
    <source>
        <dbReference type="Proteomes" id="UP000319716"/>
    </source>
</evidence>
<organism evidence="1 2">
    <name type="scientific">Sporolactobacillus inulinus</name>
    <dbReference type="NCBI Taxonomy" id="2078"/>
    <lineage>
        <taxon>Bacteria</taxon>
        <taxon>Bacillati</taxon>
        <taxon>Bacillota</taxon>
        <taxon>Bacilli</taxon>
        <taxon>Bacillales</taxon>
        <taxon>Sporolactobacillaceae</taxon>
        <taxon>Sporolactobacillus</taxon>
    </lineage>
</organism>
<dbReference type="Proteomes" id="UP000319716">
    <property type="component" value="Unassembled WGS sequence"/>
</dbReference>
<gene>
    <name evidence="1" type="ORF">NBRC111894_2880</name>
</gene>
<proteinExistence type="predicted"/>
<protein>
    <submittedName>
        <fullName evidence="1">Uncharacterized protein</fullName>
    </submittedName>
</protein>
<dbReference type="AlphaFoldDB" id="A0A4Y1ZDX0"/>